<comment type="caution">
    <text evidence="2">The sequence shown here is derived from an EMBL/GenBank/DDBJ whole genome shotgun (WGS) entry which is preliminary data.</text>
</comment>
<dbReference type="Pfam" id="PF01370">
    <property type="entry name" value="Epimerase"/>
    <property type="match status" value="1"/>
</dbReference>
<dbReference type="EMBL" id="PVZC01000015">
    <property type="protein sequence ID" value="PRX90944.1"/>
    <property type="molecule type" value="Genomic_DNA"/>
</dbReference>
<evidence type="ECO:0000259" key="1">
    <source>
        <dbReference type="Pfam" id="PF01370"/>
    </source>
</evidence>
<name>A0A2T0PPY2_9ACTN</name>
<dbReference type="InterPro" id="IPR036291">
    <property type="entry name" value="NAD(P)-bd_dom_sf"/>
</dbReference>
<dbReference type="PANTHER" id="PTHR43245:SF13">
    <property type="entry name" value="UDP-D-APIOSE_UDP-D-XYLOSE SYNTHASE 2"/>
    <property type="match status" value="1"/>
</dbReference>
<dbReference type="PANTHER" id="PTHR43245">
    <property type="entry name" value="BIFUNCTIONAL POLYMYXIN RESISTANCE PROTEIN ARNA"/>
    <property type="match status" value="1"/>
</dbReference>
<proteinExistence type="predicted"/>
<dbReference type="Proteomes" id="UP000237846">
    <property type="component" value="Unassembled WGS sequence"/>
</dbReference>
<feature type="domain" description="NAD-dependent epimerase/dehydratase" evidence="1">
    <location>
        <begin position="12"/>
        <end position="222"/>
    </location>
</feature>
<evidence type="ECO:0000313" key="2">
    <source>
        <dbReference type="EMBL" id="PRX90944.1"/>
    </source>
</evidence>
<organism evidence="2 3">
    <name type="scientific">Allonocardiopsis opalescens</name>
    <dbReference type="NCBI Taxonomy" id="1144618"/>
    <lineage>
        <taxon>Bacteria</taxon>
        <taxon>Bacillati</taxon>
        <taxon>Actinomycetota</taxon>
        <taxon>Actinomycetes</taxon>
        <taxon>Streptosporangiales</taxon>
        <taxon>Allonocardiopsis</taxon>
    </lineage>
</organism>
<accession>A0A2T0PPY2</accession>
<dbReference type="Gene3D" id="3.40.50.720">
    <property type="entry name" value="NAD(P)-binding Rossmann-like Domain"/>
    <property type="match status" value="1"/>
</dbReference>
<evidence type="ECO:0000313" key="3">
    <source>
        <dbReference type="Proteomes" id="UP000237846"/>
    </source>
</evidence>
<dbReference type="SUPFAM" id="SSF51735">
    <property type="entry name" value="NAD(P)-binding Rossmann-fold domains"/>
    <property type="match status" value="1"/>
</dbReference>
<dbReference type="AlphaFoldDB" id="A0A2T0PPY2"/>
<sequence length="342" mass="36358">MAGCTVARMRTLVLGGGRFAGRALVRAARARGWPVTVFNRGRTHLPGTDDDPEVERLRGDRMSDLGALAGREWDLVADTWSGAPAAVRDSARALAGRAGRYVYVSSCSVYAQPLAGWVPETAPTVPASPDDGPDVPYAQAKAGAEAAVLREFGAERVLIARSGLLVGPWEDVWRLPWWLQRIARGGDVPAPGPAGLPLQFIDVRDLAEWLLDAAERGLAGTYNAVGPAGIATMGEVLDACVEATGSGARLRWVPAEAVLAAGVEPWTDLPLWVPEDHEYRFLHRNDVGRALAAGLRCRPVSRTVADTWAWLRAIGDRPVPAAVRGTACLSPDQEAALLAAAS</sequence>
<reference evidence="2 3" key="1">
    <citation type="submission" date="2018-03" db="EMBL/GenBank/DDBJ databases">
        <title>Genomic Encyclopedia of Archaeal and Bacterial Type Strains, Phase II (KMG-II): from individual species to whole genera.</title>
        <authorList>
            <person name="Goeker M."/>
        </authorList>
    </citation>
    <scope>NUCLEOTIDE SEQUENCE [LARGE SCALE GENOMIC DNA]</scope>
    <source>
        <strain evidence="2 3">DSM 45601</strain>
    </source>
</reference>
<dbReference type="InterPro" id="IPR001509">
    <property type="entry name" value="Epimerase_deHydtase"/>
</dbReference>
<dbReference type="InterPro" id="IPR050177">
    <property type="entry name" value="Lipid_A_modif_metabolic_enz"/>
</dbReference>
<keyword evidence="3" id="KW-1185">Reference proteome</keyword>
<gene>
    <name evidence="2" type="ORF">CLV72_11540</name>
</gene>
<protein>
    <submittedName>
        <fullName evidence="2">Nucleoside-diphosphate-sugar epimerase</fullName>
    </submittedName>
</protein>